<feature type="chain" id="PRO_5011661443" description="exo-alpha-sialidase" evidence="5">
    <location>
        <begin position="28"/>
        <end position="413"/>
    </location>
</feature>
<dbReference type="GO" id="GO:0005737">
    <property type="term" value="C:cytoplasm"/>
    <property type="evidence" value="ECO:0007669"/>
    <property type="project" value="TreeGrafter"/>
</dbReference>
<feature type="region of interest" description="Disordered" evidence="4">
    <location>
        <begin position="26"/>
        <end position="60"/>
    </location>
</feature>
<proteinExistence type="inferred from homology"/>
<evidence type="ECO:0000256" key="2">
    <source>
        <dbReference type="ARBA" id="ARBA00009348"/>
    </source>
</evidence>
<evidence type="ECO:0000256" key="5">
    <source>
        <dbReference type="SAM" id="SignalP"/>
    </source>
</evidence>
<evidence type="ECO:0000313" key="8">
    <source>
        <dbReference type="Proteomes" id="UP000199341"/>
    </source>
</evidence>
<feature type="domain" description="Sialidase" evidence="6">
    <location>
        <begin position="78"/>
        <end position="386"/>
    </location>
</feature>
<dbReference type="EMBL" id="FNIE01000002">
    <property type="protein sequence ID" value="SDN07910.1"/>
    <property type="molecule type" value="Genomic_DNA"/>
</dbReference>
<dbReference type="SUPFAM" id="SSF50939">
    <property type="entry name" value="Sialidases"/>
    <property type="match status" value="1"/>
</dbReference>
<dbReference type="EC" id="3.2.1.18" evidence="3"/>
<dbReference type="Proteomes" id="UP000199341">
    <property type="component" value="Unassembled WGS sequence"/>
</dbReference>
<evidence type="ECO:0000256" key="1">
    <source>
        <dbReference type="ARBA" id="ARBA00000427"/>
    </source>
</evidence>
<dbReference type="CDD" id="cd15482">
    <property type="entry name" value="Sialidase_non-viral"/>
    <property type="match status" value="1"/>
</dbReference>
<name>A0A1G9YFX7_9ACTN</name>
<sequence length="413" mass="43257">MALNRRNLVVLPFTAGMLAWASPLARAAAPGGSGPQQTGVAEETANSTSELESSVPYTSGTEGYDTYRIPAVVRTRRGTLIAFAEARASTSDTGRIVVVAKRSHDEGRTWGPLQPVAGDGTDTQGNPCPVVDPRTGRIILLTCTNGADASETAIMAGTVDPADGRRVWLQHSDDDGATFSRPREITAEVKHPDWRWYATGPGHAIALTAGAHRGRLVVPANHSTPPPAGSPDTGTEAKYYGGHCLFSDDGGTSWQIGFLDDAPDGAVNANETTAAQLTDGRIYFNARNQSGTAPGVRVDAYSTDGGATLVHPYVPQTELAGTVVQGAVLQAEHGPLLFSGPADPTRRAAMTIRASLDAGRTWTPVLTLSPLPAAYSDMVQLTGSHVGLLYETGTTTSTDTITFTRIPVSALTP</sequence>
<dbReference type="InterPro" id="IPR026856">
    <property type="entry name" value="Sialidase_fam"/>
</dbReference>
<feature type="signal peptide" evidence="5">
    <location>
        <begin position="1"/>
        <end position="27"/>
    </location>
</feature>
<keyword evidence="5" id="KW-0732">Signal</keyword>
<dbReference type="InterPro" id="IPR011040">
    <property type="entry name" value="Sialidase"/>
</dbReference>
<feature type="compositionally biased region" description="Polar residues" evidence="4">
    <location>
        <begin position="36"/>
        <end position="60"/>
    </location>
</feature>
<dbReference type="Pfam" id="PF13088">
    <property type="entry name" value="BNR_2"/>
    <property type="match status" value="1"/>
</dbReference>
<evidence type="ECO:0000256" key="4">
    <source>
        <dbReference type="SAM" id="MobiDB-lite"/>
    </source>
</evidence>
<dbReference type="GO" id="GO:0006689">
    <property type="term" value="P:ganglioside catabolic process"/>
    <property type="evidence" value="ECO:0007669"/>
    <property type="project" value="TreeGrafter"/>
</dbReference>
<evidence type="ECO:0000313" key="7">
    <source>
        <dbReference type="EMBL" id="SDN07910.1"/>
    </source>
</evidence>
<organism evidence="7 8">
    <name type="scientific">Actinacidiphila guanduensis</name>
    <dbReference type="NCBI Taxonomy" id="310781"/>
    <lineage>
        <taxon>Bacteria</taxon>
        <taxon>Bacillati</taxon>
        <taxon>Actinomycetota</taxon>
        <taxon>Actinomycetes</taxon>
        <taxon>Kitasatosporales</taxon>
        <taxon>Streptomycetaceae</taxon>
        <taxon>Actinacidiphila</taxon>
    </lineage>
</organism>
<dbReference type="GO" id="GO:0004308">
    <property type="term" value="F:exo-alpha-sialidase activity"/>
    <property type="evidence" value="ECO:0007669"/>
    <property type="project" value="UniProtKB-EC"/>
</dbReference>
<reference evidence="7 8" key="1">
    <citation type="submission" date="2016-10" db="EMBL/GenBank/DDBJ databases">
        <authorList>
            <person name="de Groot N.N."/>
        </authorList>
    </citation>
    <scope>NUCLEOTIDE SEQUENCE [LARGE SCALE GENOMIC DNA]</scope>
    <source>
        <strain evidence="7 8">CGMCC 4.2022</strain>
    </source>
</reference>
<keyword evidence="8" id="KW-1185">Reference proteome</keyword>
<dbReference type="STRING" id="310781.SAMN05216259_102543"/>
<dbReference type="GO" id="GO:0009313">
    <property type="term" value="P:oligosaccharide catabolic process"/>
    <property type="evidence" value="ECO:0007669"/>
    <property type="project" value="TreeGrafter"/>
</dbReference>
<dbReference type="PANTHER" id="PTHR10628:SF30">
    <property type="entry name" value="EXO-ALPHA-SIALIDASE"/>
    <property type="match status" value="1"/>
</dbReference>
<gene>
    <name evidence="7" type="ORF">SAMN05216259_102543</name>
</gene>
<evidence type="ECO:0000256" key="3">
    <source>
        <dbReference type="ARBA" id="ARBA00012733"/>
    </source>
</evidence>
<dbReference type="InterPro" id="IPR036278">
    <property type="entry name" value="Sialidase_sf"/>
</dbReference>
<accession>A0A1G9YFX7</accession>
<comment type="similarity">
    <text evidence="2">Belongs to the glycosyl hydrolase 33 family.</text>
</comment>
<evidence type="ECO:0000259" key="6">
    <source>
        <dbReference type="Pfam" id="PF13088"/>
    </source>
</evidence>
<dbReference type="Gene3D" id="2.120.10.10">
    <property type="match status" value="1"/>
</dbReference>
<dbReference type="PANTHER" id="PTHR10628">
    <property type="entry name" value="SIALIDASE"/>
    <property type="match status" value="1"/>
</dbReference>
<dbReference type="RefSeq" id="WP_245771182.1">
    <property type="nucleotide sequence ID" value="NZ_FNIE01000002.1"/>
</dbReference>
<protein>
    <recommendedName>
        <fullName evidence="3">exo-alpha-sialidase</fullName>
        <ecNumber evidence="3">3.2.1.18</ecNumber>
    </recommendedName>
</protein>
<dbReference type="GO" id="GO:0016020">
    <property type="term" value="C:membrane"/>
    <property type="evidence" value="ECO:0007669"/>
    <property type="project" value="TreeGrafter"/>
</dbReference>
<comment type="catalytic activity">
    <reaction evidence="1">
        <text>Hydrolysis of alpha-(2-&gt;3)-, alpha-(2-&gt;6)-, alpha-(2-&gt;8)- glycosidic linkages of terminal sialic acid residues in oligosaccharides, glycoproteins, glycolipids, colominic acid and synthetic substrates.</text>
        <dbReference type="EC" id="3.2.1.18"/>
    </reaction>
</comment>
<dbReference type="AlphaFoldDB" id="A0A1G9YFX7"/>